<proteinExistence type="predicted"/>
<feature type="transmembrane region" description="Helical" evidence="1">
    <location>
        <begin position="79"/>
        <end position="98"/>
    </location>
</feature>
<name>A0A2D4GZJ7_MICLE</name>
<dbReference type="AlphaFoldDB" id="A0A2D4GZJ7"/>
<dbReference type="EMBL" id="IACK01000466">
    <property type="protein sequence ID" value="LAA65145.1"/>
    <property type="molecule type" value="Transcribed_RNA"/>
</dbReference>
<evidence type="ECO:0000313" key="2">
    <source>
        <dbReference type="EMBL" id="LAA65145.1"/>
    </source>
</evidence>
<accession>A0A2D4GZJ7</accession>
<reference evidence="2" key="2">
    <citation type="submission" date="2017-11" db="EMBL/GenBank/DDBJ databases">
        <title>Coralsnake Venomics: Analyses of Venom Gland Transcriptomes and Proteomes of Six Brazilian Taxa.</title>
        <authorList>
            <person name="Aird S.D."/>
            <person name="Jorge da Silva N."/>
            <person name="Qiu L."/>
            <person name="Villar-Briones A."/>
            <person name="Aparecida-Saddi V."/>
            <person name="Campos-Telles M.P."/>
            <person name="Grau M."/>
            <person name="Mikheyev A.S."/>
        </authorList>
    </citation>
    <scope>NUCLEOTIDE SEQUENCE</scope>
    <source>
        <tissue evidence="2">Venom_gland</tissue>
    </source>
</reference>
<sequence>MATEGTDTFKRVERCSGSFQGRFFFLNCHQKRKSNNRAGNCDLYRSNSFISICFREGGKEKSSMNSIAMLICTQRIRTGYTWSLTSYLSLFFAVLYLLQGWLRKHLLLSSGSNPETGEKIEGPTQCKPSLR</sequence>
<keyword evidence="1" id="KW-0472">Membrane</keyword>
<organism evidence="2">
    <name type="scientific">Micrurus lemniscatus lemniscatus</name>
    <dbReference type="NCBI Taxonomy" id="129467"/>
    <lineage>
        <taxon>Eukaryota</taxon>
        <taxon>Metazoa</taxon>
        <taxon>Chordata</taxon>
        <taxon>Craniata</taxon>
        <taxon>Vertebrata</taxon>
        <taxon>Euteleostomi</taxon>
        <taxon>Lepidosauria</taxon>
        <taxon>Squamata</taxon>
        <taxon>Bifurcata</taxon>
        <taxon>Unidentata</taxon>
        <taxon>Episquamata</taxon>
        <taxon>Toxicofera</taxon>
        <taxon>Serpentes</taxon>
        <taxon>Colubroidea</taxon>
        <taxon>Elapidae</taxon>
        <taxon>Elapinae</taxon>
        <taxon>Micrurus</taxon>
    </lineage>
</organism>
<evidence type="ECO:0000256" key="1">
    <source>
        <dbReference type="SAM" id="Phobius"/>
    </source>
</evidence>
<keyword evidence="1" id="KW-1133">Transmembrane helix</keyword>
<keyword evidence="1" id="KW-0812">Transmembrane</keyword>
<reference evidence="2" key="1">
    <citation type="submission" date="2017-07" db="EMBL/GenBank/DDBJ databases">
        <authorList>
            <person name="Mikheyev A."/>
            <person name="Grau M."/>
        </authorList>
    </citation>
    <scope>NUCLEOTIDE SEQUENCE</scope>
    <source>
        <tissue evidence="2">Venom_gland</tissue>
    </source>
</reference>
<protein>
    <submittedName>
        <fullName evidence="2">Uncharacterized protein</fullName>
    </submittedName>
</protein>